<evidence type="ECO:0000259" key="2">
    <source>
        <dbReference type="SMART" id="SM00014"/>
    </source>
</evidence>
<keyword evidence="1" id="KW-1133">Transmembrane helix</keyword>
<feature type="transmembrane region" description="Helical" evidence="1">
    <location>
        <begin position="102"/>
        <end position="120"/>
    </location>
</feature>
<feature type="non-terminal residue" evidence="3">
    <location>
        <position position="154"/>
    </location>
</feature>
<keyword evidence="4" id="KW-1185">Reference proteome</keyword>
<feature type="domain" description="Phosphatidic acid phosphatase type 2/haloperoxidase" evidence="2">
    <location>
        <begin position="28"/>
        <end position="147"/>
    </location>
</feature>
<evidence type="ECO:0000256" key="1">
    <source>
        <dbReference type="SAM" id="Phobius"/>
    </source>
</evidence>
<dbReference type="Proteomes" id="UP000245942">
    <property type="component" value="Unassembled WGS sequence"/>
</dbReference>
<reference evidence="3 4" key="1">
    <citation type="journal article" date="2018" name="Mol. Biol. Evol.">
        <title>Broad Genomic Sampling Reveals a Smut Pathogenic Ancestry of the Fungal Clade Ustilaginomycotina.</title>
        <authorList>
            <person name="Kijpornyongpan T."/>
            <person name="Mondo S.J."/>
            <person name="Barry K."/>
            <person name="Sandor L."/>
            <person name="Lee J."/>
            <person name="Lipzen A."/>
            <person name="Pangilinan J."/>
            <person name="LaButti K."/>
            <person name="Hainaut M."/>
            <person name="Henrissat B."/>
            <person name="Grigoriev I.V."/>
            <person name="Spatafora J.W."/>
            <person name="Aime M.C."/>
        </authorList>
    </citation>
    <scope>NUCLEOTIDE SEQUENCE [LARGE SCALE GENOMIC DNA]</scope>
    <source>
        <strain evidence="3 4">MCA 4718</strain>
    </source>
</reference>
<dbReference type="PANTHER" id="PTHR14969:SF13">
    <property type="entry name" value="AT30094P"/>
    <property type="match status" value="1"/>
</dbReference>
<dbReference type="GO" id="GO:0042392">
    <property type="term" value="F:sphingosine-1-phosphate phosphatase activity"/>
    <property type="evidence" value="ECO:0007669"/>
    <property type="project" value="TreeGrafter"/>
</dbReference>
<dbReference type="PANTHER" id="PTHR14969">
    <property type="entry name" value="SPHINGOSINE-1-PHOSPHATE PHOSPHOHYDROLASE"/>
    <property type="match status" value="1"/>
</dbReference>
<dbReference type="Gene3D" id="1.20.144.10">
    <property type="entry name" value="Phosphatidic acid phosphatase type 2/haloperoxidase"/>
    <property type="match status" value="1"/>
</dbReference>
<dbReference type="EMBL" id="KZ819328">
    <property type="protein sequence ID" value="PWN20439.1"/>
    <property type="molecule type" value="Genomic_DNA"/>
</dbReference>
<dbReference type="STRING" id="1684307.A0A316U5C8"/>
<feature type="transmembrane region" description="Helical" evidence="1">
    <location>
        <begin position="132"/>
        <end position="150"/>
    </location>
</feature>
<dbReference type="RefSeq" id="XP_025347599.1">
    <property type="nucleotide sequence ID" value="XM_025489958.1"/>
</dbReference>
<dbReference type="OrthoDB" id="302705at2759"/>
<dbReference type="InterPro" id="IPR000326">
    <property type="entry name" value="PAP2/HPO"/>
</dbReference>
<accession>A0A316U5C8</accession>
<keyword evidence="1" id="KW-0472">Membrane</keyword>
<sequence length="154" mass="16628">LLRMLRYTQGWTTIVTAVGVLWTARAESVFFVAGALVTSTIAKILKMIIRDPRPDKSAVTRTFGLPSTHSSTVTFLCSYVVLGVAHRVALGEKGGLSALTPLEMASTLFLVVFPPLVMWSRVALGVHTTRQVVAGGLLGLTCAVGWWTLWRGTV</sequence>
<feature type="transmembrane region" description="Helical" evidence="1">
    <location>
        <begin position="7"/>
        <end position="24"/>
    </location>
</feature>
<feature type="transmembrane region" description="Helical" evidence="1">
    <location>
        <begin position="70"/>
        <end position="90"/>
    </location>
</feature>
<gene>
    <name evidence="3" type="ORF">BCV69DRAFT_238268</name>
</gene>
<feature type="transmembrane region" description="Helical" evidence="1">
    <location>
        <begin position="30"/>
        <end position="49"/>
    </location>
</feature>
<dbReference type="InterPro" id="IPR036938">
    <property type="entry name" value="PAP2/HPO_sf"/>
</dbReference>
<evidence type="ECO:0000313" key="3">
    <source>
        <dbReference type="EMBL" id="PWN20439.1"/>
    </source>
</evidence>
<dbReference type="SMART" id="SM00014">
    <property type="entry name" value="acidPPc"/>
    <property type="match status" value="1"/>
</dbReference>
<organism evidence="3 4">
    <name type="scientific">Pseudomicrostroma glucosiphilum</name>
    <dbReference type="NCBI Taxonomy" id="1684307"/>
    <lineage>
        <taxon>Eukaryota</taxon>
        <taxon>Fungi</taxon>
        <taxon>Dikarya</taxon>
        <taxon>Basidiomycota</taxon>
        <taxon>Ustilaginomycotina</taxon>
        <taxon>Exobasidiomycetes</taxon>
        <taxon>Microstromatales</taxon>
        <taxon>Microstromatales incertae sedis</taxon>
        <taxon>Pseudomicrostroma</taxon>
    </lineage>
</organism>
<dbReference type="AlphaFoldDB" id="A0A316U5C8"/>
<feature type="non-terminal residue" evidence="3">
    <location>
        <position position="1"/>
    </location>
</feature>
<dbReference type="Pfam" id="PF01569">
    <property type="entry name" value="PAP2"/>
    <property type="match status" value="1"/>
</dbReference>
<dbReference type="SUPFAM" id="SSF48317">
    <property type="entry name" value="Acid phosphatase/Vanadium-dependent haloperoxidase"/>
    <property type="match status" value="1"/>
</dbReference>
<evidence type="ECO:0000313" key="4">
    <source>
        <dbReference type="Proteomes" id="UP000245942"/>
    </source>
</evidence>
<keyword evidence="1" id="KW-0812">Transmembrane</keyword>
<dbReference type="GeneID" id="37011692"/>
<protein>
    <recommendedName>
        <fullName evidence="2">Phosphatidic acid phosphatase type 2/haloperoxidase domain-containing protein</fullName>
    </recommendedName>
</protein>
<proteinExistence type="predicted"/>
<name>A0A316U5C8_9BASI</name>